<dbReference type="InterPro" id="IPR009597">
    <property type="entry name" value="DUF1206"/>
</dbReference>
<keyword evidence="4" id="KW-1185">Reference proteome</keyword>
<name>A0ABP9HTX8_9ACTN</name>
<feature type="domain" description="DUF1206" evidence="2">
    <location>
        <begin position="40"/>
        <end position="106"/>
    </location>
</feature>
<feature type="transmembrane region" description="Helical" evidence="1">
    <location>
        <begin position="39"/>
        <end position="60"/>
    </location>
</feature>
<feature type="transmembrane region" description="Helical" evidence="1">
    <location>
        <begin position="155"/>
        <end position="175"/>
    </location>
</feature>
<organism evidence="3 4">
    <name type="scientific">Kineococcus glutinatus</name>
    <dbReference type="NCBI Taxonomy" id="1070872"/>
    <lineage>
        <taxon>Bacteria</taxon>
        <taxon>Bacillati</taxon>
        <taxon>Actinomycetota</taxon>
        <taxon>Actinomycetes</taxon>
        <taxon>Kineosporiales</taxon>
        <taxon>Kineosporiaceae</taxon>
        <taxon>Kineococcus</taxon>
    </lineage>
</organism>
<reference evidence="4" key="1">
    <citation type="journal article" date="2019" name="Int. J. Syst. Evol. Microbiol.">
        <title>The Global Catalogue of Microorganisms (GCM) 10K type strain sequencing project: providing services to taxonomists for standard genome sequencing and annotation.</title>
        <authorList>
            <consortium name="The Broad Institute Genomics Platform"/>
            <consortium name="The Broad Institute Genome Sequencing Center for Infectious Disease"/>
            <person name="Wu L."/>
            <person name="Ma J."/>
        </authorList>
    </citation>
    <scope>NUCLEOTIDE SEQUENCE [LARGE SCALE GENOMIC DNA]</scope>
    <source>
        <strain evidence="4">JCM 18126</strain>
    </source>
</reference>
<evidence type="ECO:0000256" key="1">
    <source>
        <dbReference type="SAM" id="Phobius"/>
    </source>
</evidence>
<feature type="transmembrane region" description="Helical" evidence="1">
    <location>
        <begin position="244"/>
        <end position="266"/>
    </location>
</feature>
<keyword evidence="1" id="KW-0812">Transmembrane</keyword>
<dbReference type="EMBL" id="BAABIL010000260">
    <property type="protein sequence ID" value="GAA4978634.1"/>
    <property type="molecule type" value="Genomic_DNA"/>
</dbReference>
<protein>
    <submittedName>
        <fullName evidence="3">DUF1206 domain-containing protein</fullName>
    </submittedName>
</protein>
<evidence type="ECO:0000259" key="2">
    <source>
        <dbReference type="Pfam" id="PF06724"/>
    </source>
</evidence>
<dbReference type="RefSeq" id="WP_345712256.1">
    <property type="nucleotide sequence ID" value="NZ_BAABIL010000260.1"/>
</dbReference>
<accession>A0ABP9HTX8</accession>
<feature type="transmembrane region" description="Helical" evidence="1">
    <location>
        <begin position="80"/>
        <end position="102"/>
    </location>
</feature>
<dbReference type="Pfam" id="PF06724">
    <property type="entry name" value="DUF1206"/>
    <property type="match status" value="3"/>
</dbReference>
<evidence type="ECO:0000313" key="3">
    <source>
        <dbReference type="EMBL" id="GAA4978634.1"/>
    </source>
</evidence>
<feature type="domain" description="DUF1206" evidence="2">
    <location>
        <begin position="203"/>
        <end position="268"/>
    </location>
</feature>
<feature type="domain" description="DUF1206" evidence="2">
    <location>
        <begin position="116"/>
        <end position="182"/>
    </location>
</feature>
<comment type="caution">
    <text evidence="3">The sequence shown here is derived from an EMBL/GenBank/DDBJ whole genome shotgun (WGS) entry which is preliminary data.</text>
</comment>
<gene>
    <name evidence="3" type="ORF">GCM10023225_19030</name>
</gene>
<evidence type="ECO:0000313" key="4">
    <source>
        <dbReference type="Proteomes" id="UP001501195"/>
    </source>
</evidence>
<proteinExistence type="predicted"/>
<feature type="transmembrane region" description="Helical" evidence="1">
    <location>
        <begin position="206"/>
        <end position="224"/>
    </location>
</feature>
<sequence>MASSGGHGSDAGAAARGAGRQVTAGAQRHAGTARRIGRWGVAAEGVVYLLVAWLALQIALGSGGGSADSSGALATVAGSALGPLLLVLLCAGFAAMLVWQVLEAVLAPEAKDKVHAVAKAVVALALGSTCVRLLQGRGASAGQRQQGLTQRLLEAPGGPVLVVVVGLAVVAYAVVSVHRGLKHRFEEKVEGSLSPALRTVGTVGHVARGVAFAVLGVLVCWAATGDTAKSRGLDAAFREIAAQPFGAVLLVLVALGVAAFGVFQIATAPRRRAA</sequence>
<keyword evidence="1" id="KW-0472">Membrane</keyword>
<dbReference type="Proteomes" id="UP001501195">
    <property type="component" value="Unassembled WGS sequence"/>
</dbReference>
<keyword evidence="1" id="KW-1133">Transmembrane helix</keyword>
<feature type="transmembrane region" description="Helical" evidence="1">
    <location>
        <begin position="114"/>
        <end position="135"/>
    </location>
</feature>